<proteinExistence type="predicted"/>
<dbReference type="Proteomes" id="UP000241107">
    <property type="component" value="Unassembled WGS sequence"/>
</dbReference>
<keyword evidence="2" id="KW-1185">Reference proteome</keyword>
<gene>
    <name evidence="1" type="ORF">C7M61_002910</name>
</gene>
<name>A0A2P7YQV1_9ASCO</name>
<accession>A0A2P7YQV1</accession>
<reference evidence="1 2" key="1">
    <citation type="submission" date="2018-03" db="EMBL/GenBank/DDBJ databases">
        <title>Candida pseudohaemulonii genome assembly and annotation.</title>
        <authorList>
            <person name="Munoz J.F."/>
            <person name="Gade L.G."/>
            <person name="Chow N.A."/>
            <person name="Litvintseva A.P."/>
            <person name="Loparev V.N."/>
            <person name="Cuomo C.A."/>
        </authorList>
    </citation>
    <scope>NUCLEOTIDE SEQUENCE [LARGE SCALE GENOMIC DNA]</scope>
    <source>
        <strain evidence="1 2">B12108</strain>
    </source>
</reference>
<dbReference type="AlphaFoldDB" id="A0A2P7YQV1"/>
<comment type="caution">
    <text evidence="1">The sequence shown here is derived from an EMBL/GenBank/DDBJ whole genome shotgun (WGS) entry which is preliminary data.</text>
</comment>
<evidence type="ECO:0000313" key="1">
    <source>
        <dbReference type="EMBL" id="PSK38348.1"/>
    </source>
</evidence>
<organism evidence="1 2">
    <name type="scientific">Candidozyma pseudohaemuli</name>
    <dbReference type="NCBI Taxonomy" id="418784"/>
    <lineage>
        <taxon>Eukaryota</taxon>
        <taxon>Fungi</taxon>
        <taxon>Dikarya</taxon>
        <taxon>Ascomycota</taxon>
        <taxon>Saccharomycotina</taxon>
        <taxon>Pichiomycetes</taxon>
        <taxon>Metschnikowiaceae</taxon>
        <taxon>Candidozyma</taxon>
    </lineage>
</organism>
<sequence length="174" mass="20296">MGEVCKLKVQVQALEGLLLQYSGVMRDQMKNFTESDILTMQTGFAANYSVLIKAINDLSEESQSKTFIRQEMKKMVQFGSSLRTLIDEKLLTIKRDDNGFWVSETLFVYHEIYKILSKLQRHLEGVNQRFALAYREVVSEGCKRYMECPKPDNPTYWQEILFYTGKYHDASFFG</sequence>
<dbReference type="GeneID" id="36566299"/>
<dbReference type="RefSeq" id="XP_024713673.1">
    <property type="nucleotide sequence ID" value="XM_024858267.1"/>
</dbReference>
<evidence type="ECO:0000313" key="2">
    <source>
        <dbReference type="Proteomes" id="UP000241107"/>
    </source>
</evidence>
<dbReference type="VEuPathDB" id="FungiDB:C7M61_002910"/>
<dbReference type="EMBL" id="PYFQ01000006">
    <property type="protein sequence ID" value="PSK38348.1"/>
    <property type="molecule type" value="Genomic_DNA"/>
</dbReference>
<protein>
    <submittedName>
        <fullName evidence="1">Uncharacterized protein</fullName>
    </submittedName>
</protein>